<evidence type="ECO:0000256" key="1">
    <source>
        <dbReference type="ARBA" id="ARBA00023015"/>
    </source>
</evidence>
<dbReference type="AlphaFoldDB" id="A0A1C6TIL8"/>
<keyword evidence="1" id="KW-0805">Transcription regulation</keyword>
<evidence type="ECO:0000313" key="8">
    <source>
        <dbReference type="Proteomes" id="UP000198959"/>
    </source>
</evidence>
<gene>
    <name evidence="7" type="ORF">GA0074692_6406</name>
</gene>
<dbReference type="GO" id="GO:0003700">
    <property type="term" value="F:DNA-binding transcription factor activity"/>
    <property type="evidence" value="ECO:0007669"/>
    <property type="project" value="InterPro"/>
</dbReference>
<evidence type="ECO:0000259" key="5">
    <source>
        <dbReference type="PROSITE" id="PS51071"/>
    </source>
</evidence>
<evidence type="ECO:0000256" key="2">
    <source>
        <dbReference type="ARBA" id="ARBA00023125"/>
    </source>
</evidence>
<dbReference type="GO" id="GO:0003677">
    <property type="term" value="F:DNA binding"/>
    <property type="evidence" value="ECO:0007669"/>
    <property type="project" value="UniProtKB-KW"/>
</dbReference>
<dbReference type="CDD" id="cd05013">
    <property type="entry name" value="SIS_RpiR"/>
    <property type="match status" value="1"/>
</dbReference>
<feature type="region of interest" description="Disordered" evidence="4">
    <location>
        <begin position="1"/>
        <end position="32"/>
    </location>
</feature>
<feature type="domain" description="SIS" evidence="6">
    <location>
        <begin position="157"/>
        <end position="297"/>
    </location>
</feature>
<keyword evidence="3" id="KW-0804">Transcription</keyword>
<dbReference type="PANTHER" id="PTHR30514:SF1">
    <property type="entry name" value="HTH-TYPE TRANSCRIPTIONAL REGULATOR HEXR-RELATED"/>
    <property type="match status" value="1"/>
</dbReference>
<dbReference type="PROSITE" id="PS51071">
    <property type="entry name" value="HTH_RPIR"/>
    <property type="match status" value="1"/>
</dbReference>
<dbReference type="SUPFAM" id="SSF53697">
    <property type="entry name" value="SIS domain"/>
    <property type="match status" value="1"/>
</dbReference>
<dbReference type="InterPro" id="IPR009057">
    <property type="entry name" value="Homeodomain-like_sf"/>
</dbReference>
<dbReference type="Gene3D" id="1.10.10.10">
    <property type="entry name" value="Winged helix-like DNA-binding domain superfamily/Winged helix DNA-binding domain"/>
    <property type="match status" value="1"/>
</dbReference>
<dbReference type="GO" id="GO:0097367">
    <property type="term" value="F:carbohydrate derivative binding"/>
    <property type="evidence" value="ECO:0007669"/>
    <property type="project" value="InterPro"/>
</dbReference>
<proteinExistence type="predicted"/>
<dbReference type="SUPFAM" id="SSF46689">
    <property type="entry name" value="Homeodomain-like"/>
    <property type="match status" value="1"/>
</dbReference>
<sequence length="322" mass="33897">MAKSPKISARNERGGSARNEPGGSASQSHEPGGLIVHISGLLPSLSPAEQRVARLVVADPADAARRTITDLATAAETSEATVIRFCRSVGMDGYPQLRIRLAAEAARRIEPPDARVVGGDIPPGADLAQIIATIAFNDARAVEETAEQLDPAICEQVVEAICHAGRVDIYGAGASGFVASDFQQKLHRIGRTAFYFPDVHTALTSAALLGRGDVAVGISHTGTTSDVIEVLEQARAQGAVTVALTNYPRSPITEGVDFVLTTAARETTYRSGAMASRLAQLTVVDCLFVGVAARNRARARKALEVTADAVRSHRVGSTRRKA</sequence>
<dbReference type="EMBL" id="FMHW01000002">
    <property type="protein sequence ID" value="SCL41611.1"/>
    <property type="molecule type" value="Genomic_DNA"/>
</dbReference>
<reference evidence="8" key="1">
    <citation type="submission" date="2016-06" db="EMBL/GenBank/DDBJ databases">
        <authorList>
            <person name="Varghese N."/>
            <person name="Submissions Spin"/>
        </authorList>
    </citation>
    <scope>NUCLEOTIDE SEQUENCE [LARGE SCALE GENOMIC DNA]</scope>
    <source>
        <strain evidence="8">DSM 43817</strain>
    </source>
</reference>
<evidence type="ECO:0000313" key="7">
    <source>
        <dbReference type="EMBL" id="SCL41611.1"/>
    </source>
</evidence>
<keyword evidence="2 7" id="KW-0238">DNA-binding</keyword>
<evidence type="ECO:0000259" key="6">
    <source>
        <dbReference type="PROSITE" id="PS51464"/>
    </source>
</evidence>
<dbReference type="InterPro" id="IPR035472">
    <property type="entry name" value="RpiR-like_SIS"/>
</dbReference>
<dbReference type="GO" id="GO:1901135">
    <property type="term" value="P:carbohydrate derivative metabolic process"/>
    <property type="evidence" value="ECO:0007669"/>
    <property type="project" value="InterPro"/>
</dbReference>
<dbReference type="InterPro" id="IPR046348">
    <property type="entry name" value="SIS_dom_sf"/>
</dbReference>
<feature type="domain" description="HTH rpiR-type" evidence="5">
    <location>
        <begin position="32"/>
        <end position="108"/>
    </location>
</feature>
<keyword evidence="8" id="KW-1185">Reference proteome</keyword>
<dbReference type="Pfam" id="PF01380">
    <property type="entry name" value="SIS"/>
    <property type="match status" value="1"/>
</dbReference>
<evidence type="ECO:0000256" key="3">
    <source>
        <dbReference type="ARBA" id="ARBA00023163"/>
    </source>
</evidence>
<accession>A0A1C6TIL8</accession>
<dbReference type="InterPro" id="IPR001347">
    <property type="entry name" value="SIS_dom"/>
</dbReference>
<dbReference type="InterPro" id="IPR000281">
    <property type="entry name" value="HTH_RpiR"/>
</dbReference>
<dbReference type="InterPro" id="IPR036388">
    <property type="entry name" value="WH-like_DNA-bd_sf"/>
</dbReference>
<dbReference type="PANTHER" id="PTHR30514">
    <property type="entry name" value="GLUCOKINASE"/>
    <property type="match status" value="1"/>
</dbReference>
<protein>
    <submittedName>
        <fullName evidence="7">DNA-binding transcriptional regulator, MurR/RpiR family, contains HTH and SIS domains</fullName>
    </submittedName>
</protein>
<evidence type="ECO:0000256" key="4">
    <source>
        <dbReference type="SAM" id="MobiDB-lite"/>
    </source>
</evidence>
<dbReference type="Proteomes" id="UP000198959">
    <property type="component" value="Unassembled WGS sequence"/>
</dbReference>
<dbReference type="InterPro" id="IPR047640">
    <property type="entry name" value="RpiR-like"/>
</dbReference>
<dbReference type="STRING" id="145854.GA0074692_6406"/>
<dbReference type="Gene3D" id="3.40.50.10490">
    <property type="entry name" value="Glucose-6-phosphate isomerase like protein, domain 1"/>
    <property type="match status" value="1"/>
</dbReference>
<dbReference type="PROSITE" id="PS51464">
    <property type="entry name" value="SIS"/>
    <property type="match status" value="1"/>
</dbReference>
<organism evidence="7 8">
    <name type="scientific">Micromonospora pallida</name>
    <dbReference type="NCBI Taxonomy" id="145854"/>
    <lineage>
        <taxon>Bacteria</taxon>
        <taxon>Bacillati</taxon>
        <taxon>Actinomycetota</taxon>
        <taxon>Actinomycetes</taxon>
        <taxon>Micromonosporales</taxon>
        <taxon>Micromonosporaceae</taxon>
        <taxon>Micromonospora</taxon>
    </lineage>
</organism>
<dbReference type="Pfam" id="PF01418">
    <property type="entry name" value="HTH_6"/>
    <property type="match status" value="1"/>
</dbReference>
<name>A0A1C6TIL8_9ACTN</name>